<organism evidence="1 2">
    <name type="scientific">Populus alba</name>
    <name type="common">White poplar</name>
    <dbReference type="NCBI Taxonomy" id="43335"/>
    <lineage>
        <taxon>Eukaryota</taxon>
        <taxon>Viridiplantae</taxon>
        <taxon>Streptophyta</taxon>
        <taxon>Embryophyta</taxon>
        <taxon>Tracheophyta</taxon>
        <taxon>Spermatophyta</taxon>
        <taxon>Magnoliopsida</taxon>
        <taxon>eudicotyledons</taxon>
        <taxon>Gunneridae</taxon>
        <taxon>Pentapetalae</taxon>
        <taxon>rosids</taxon>
        <taxon>fabids</taxon>
        <taxon>Malpighiales</taxon>
        <taxon>Salicaceae</taxon>
        <taxon>Saliceae</taxon>
        <taxon>Populus</taxon>
    </lineage>
</organism>
<sequence length="106" mass="12249">MFNPSLKNVIFTPWMRDRALSIRRMIQWRPEPSARIDKDGDRYYLGVELQWKTPGKSYLVAGLHIHDEFQFRLAITSKNIRDNIGSTATFLSGCSTRGTAPPYEIM</sequence>
<accession>A0ACC4BZC3</accession>
<gene>
    <name evidence="1" type="ORF">D5086_015070</name>
</gene>
<comment type="caution">
    <text evidence="1">The sequence shown here is derived from an EMBL/GenBank/DDBJ whole genome shotgun (WGS) entry which is preliminary data.</text>
</comment>
<name>A0ACC4BZC3_POPAL</name>
<reference evidence="1 2" key="1">
    <citation type="journal article" date="2024" name="Plant Biotechnol. J.">
        <title>Genome and CRISPR/Cas9 system of a widespread forest tree (Populus alba) in the world.</title>
        <authorList>
            <person name="Liu Y.J."/>
            <person name="Jiang P.F."/>
            <person name="Han X.M."/>
            <person name="Li X.Y."/>
            <person name="Wang H.M."/>
            <person name="Wang Y.J."/>
            <person name="Wang X.X."/>
            <person name="Zeng Q.Y."/>
        </authorList>
    </citation>
    <scope>NUCLEOTIDE SEQUENCE [LARGE SCALE GENOMIC DNA]</scope>
    <source>
        <strain evidence="2">cv. PAL-ZL1</strain>
    </source>
</reference>
<keyword evidence="2" id="KW-1185">Reference proteome</keyword>
<dbReference type="EMBL" id="RCHU02000007">
    <property type="protein sequence ID" value="KAL3584009.1"/>
    <property type="molecule type" value="Genomic_DNA"/>
</dbReference>
<evidence type="ECO:0000313" key="1">
    <source>
        <dbReference type="EMBL" id="KAL3584009.1"/>
    </source>
</evidence>
<protein>
    <submittedName>
        <fullName evidence="1">Uncharacterized protein</fullName>
    </submittedName>
</protein>
<dbReference type="Proteomes" id="UP000309997">
    <property type="component" value="Unassembled WGS sequence"/>
</dbReference>
<evidence type="ECO:0000313" key="2">
    <source>
        <dbReference type="Proteomes" id="UP000309997"/>
    </source>
</evidence>
<proteinExistence type="predicted"/>